<dbReference type="Gene3D" id="3.30.1490.20">
    <property type="entry name" value="ATP-grasp fold, A domain"/>
    <property type="match status" value="1"/>
</dbReference>
<protein>
    <submittedName>
        <fullName evidence="2">PEP/pyruvate-binding domain-containing protein</fullName>
    </submittedName>
</protein>
<dbReference type="Pfam" id="PF00027">
    <property type="entry name" value="cNMP_binding"/>
    <property type="match status" value="1"/>
</dbReference>
<dbReference type="Gene3D" id="2.60.120.10">
    <property type="entry name" value="Jelly Rolls"/>
    <property type="match status" value="1"/>
</dbReference>
<reference evidence="2 3" key="1">
    <citation type="submission" date="2024-06" db="EMBL/GenBank/DDBJ databases">
        <authorList>
            <person name="Tuo L."/>
        </authorList>
    </citation>
    <scope>NUCLEOTIDE SEQUENCE [LARGE SCALE GENOMIC DNA]</scope>
    <source>
        <strain evidence="2 3">ZMM04-5</strain>
    </source>
</reference>
<dbReference type="PANTHER" id="PTHR43615:SF1">
    <property type="entry name" value="PPDK_N DOMAIN-CONTAINING PROTEIN"/>
    <property type="match status" value="1"/>
</dbReference>
<comment type="caution">
    <text evidence="2">The sequence shown here is derived from an EMBL/GenBank/DDBJ whole genome shotgun (WGS) entry which is preliminary data.</text>
</comment>
<evidence type="ECO:0000313" key="2">
    <source>
        <dbReference type="EMBL" id="MEW9806367.1"/>
    </source>
</evidence>
<dbReference type="InterPro" id="IPR002192">
    <property type="entry name" value="PPDK_AMP/ATP-bd"/>
</dbReference>
<dbReference type="InterPro" id="IPR014710">
    <property type="entry name" value="RmlC-like_jellyroll"/>
</dbReference>
<keyword evidence="3" id="KW-1185">Reference proteome</keyword>
<dbReference type="InterPro" id="IPR018490">
    <property type="entry name" value="cNMP-bd_dom_sf"/>
</dbReference>
<gene>
    <name evidence="2" type="ORF">ABUE31_10255</name>
</gene>
<dbReference type="SUPFAM" id="SSF51206">
    <property type="entry name" value="cAMP-binding domain-like"/>
    <property type="match status" value="1"/>
</dbReference>
<proteinExistence type="predicted"/>
<dbReference type="PANTHER" id="PTHR43615">
    <property type="entry name" value="PHOSPHOENOLPYRUVATE SYNTHASE-RELATED"/>
    <property type="match status" value="1"/>
</dbReference>
<dbReference type="RefSeq" id="WP_367723436.1">
    <property type="nucleotide sequence ID" value="NZ_JBFOCI010000002.1"/>
</dbReference>
<dbReference type="InterPro" id="IPR018488">
    <property type="entry name" value="cNMP-bd_CS"/>
</dbReference>
<accession>A0ABV3R0D6</accession>
<dbReference type="PRINTS" id="PR00103">
    <property type="entry name" value="CAMPKINASE"/>
</dbReference>
<dbReference type="InterPro" id="IPR013815">
    <property type="entry name" value="ATP_grasp_subdomain_1"/>
</dbReference>
<dbReference type="Proteomes" id="UP001556196">
    <property type="component" value="Unassembled WGS sequence"/>
</dbReference>
<dbReference type="InterPro" id="IPR000595">
    <property type="entry name" value="cNMP-bd_dom"/>
</dbReference>
<dbReference type="SUPFAM" id="SSF56059">
    <property type="entry name" value="Glutathione synthetase ATP-binding domain-like"/>
    <property type="match status" value="1"/>
</dbReference>
<evidence type="ECO:0000313" key="3">
    <source>
        <dbReference type="Proteomes" id="UP001556196"/>
    </source>
</evidence>
<sequence length="440" mass="46262">MKKVVPFAKAQDTSLYGSKAVGLGDAARHGLPVPPGVALSGDLVEAVAAGDDACIEKVTKAIAGLSPPFAVRSSAADEDGAAASFAGQHITVLNVHSADDVPGAIREVWWSANSDAAITYRQRVGLFTRPSVGVVVQTLLDPAVAGVMFTEHPVTGVDERLVEASWGLGEAVVAGLVVPDHFRLDRSGQVLERRPGRKRIAVRPLPNGGTFEEQVAPARASELCLGDAELAALGELALQCEKVYGPRRDIEWAYQDGTLYLLQCRAVTTGKSAGQAPAAPPRDPVAALRRVELFADMDRRQAEQIARLLKERPFAKGETVIVEGTGGAAFFIIESGEATVSSKGVTLATLGPGDYFGEIALIDGGPRSATVTATTNMVCYGLTFWEFRPLIERNGTIGWKLLQALAKRLRAVDQATIAGALQPEATAAAPATPAPAAQPF</sequence>
<dbReference type="PROSITE" id="PS00888">
    <property type="entry name" value="CNMP_BINDING_1"/>
    <property type="match status" value="1"/>
</dbReference>
<dbReference type="PROSITE" id="PS50042">
    <property type="entry name" value="CNMP_BINDING_3"/>
    <property type="match status" value="1"/>
</dbReference>
<dbReference type="SMART" id="SM00100">
    <property type="entry name" value="cNMP"/>
    <property type="match status" value="1"/>
</dbReference>
<dbReference type="EMBL" id="JBFOCI010000002">
    <property type="protein sequence ID" value="MEW9806367.1"/>
    <property type="molecule type" value="Genomic_DNA"/>
</dbReference>
<dbReference type="CDD" id="cd00038">
    <property type="entry name" value="CAP_ED"/>
    <property type="match status" value="1"/>
</dbReference>
<dbReference type="Pfam" id="PF01326">
    <property type="entry name" value="PPDK_N"/>
    <property type="match status" value="1"/>
</dbReference>
<feature type="domain" description="Cyclic nucleotide-binding" evidence="1">
    <location>
        <begin position="293"/>
        <end position="408"/>
    </location>
</feature>
<dbReference type="InterPro" id="IPR051549">
    <property type="entry name" value="PEP_Utilizing_Enz"/>
</dbReference>
<evidence type="ECO:0000259" key="1">
    <source>
        <dbReference type="PROSITE" id="PS50042"/>
    </source>
</evidence>
<organism evidence="2 3">
    <name type="scientific">Mesorhizobium marinum</name>
    <dbReference type="NCBI Taxonomy" id="3228790"/>
    <lineage>
        <taxon>Bacteria</taxon>
        <taxon>Pseudomonadati</taxon>
        <taxon>Pseudomonadota</taxon>
        <taxon>Alphaproteobacteria</taxon>
        <taxon>Hyphomicrobiales</taxon>
        <taxon>Phyllobacteriaceae</taxon>
        <taxon>Mesorhizobium</taxon>
    </lineage>
</organism>
<dbReference type="PROSITE" id="PS00889">
    <property type="entry name" value="CNMP_BINDING_2"/>
    <property type="match status" value="1"/>
</dbReference>
<dbReference type="Gene3D" id="3.30.470.20">
    <property type="entry name" value="ATP-grasp fold, B domain"/>
    <property type="match status" value="1"/>
</dbReference>
<name>A0ABV3R0D6_9HYPH</name>